<dbReference type="PANTHER" id="PTHR22835">
    <property type="entry name" value="ZINC FINGER FYVE DOMAIN CONTAINING PROTEIN"/>
    <property type="match status" value="1"/>
</dbReference>
<dbReference type="AlphaFoldDB" id="A0A5J9UHH3"/>
<evidence type="ECO:0008006" key="6">
    <source>
        <dbReference type="Google" id="ProtNLM"/>
    </source>
</evidence>
<keyword evidence="5" id="KW-1185">Reference proteome</keyword>
<dbReference type="OrthoDB" id="1600564at2759"/>
<evidence type="ECO:0000313" key="4">
    <source>
        <dbReference type="EMBL" id="TVU22884.1"/>
    </source>
</evidence>
<name>A0A5J9UHH3_9POAL</name>
<feature type="region of interest" description="Disordered" evidence="3">
    <location>
        <begin position="44"/>
        <end position="95"/>
    </location>
</feature>
<evidence type="ECO:0000256" key="3">
    <source>
        <dbReference type="SAM" id="MobiDB-lite"/>
    </source>
</evidence>
<organism evidence="4 5">
    <name type="scientific">Eragrostis curvula</name>
    <name type="common">weeping love grass</name>
    <dbReference type="NCBI Taxonomy" id="38414"/>
    <lineage>
        <taxon>Eukaryota</taxon>
        <taxon>Viridiplantae</taxon>
        <taxon>Streptophyta</taxon>
        <taxon>Embryophyta</taxon>
        <taxon>Tracheophyta</taxon>
        <taxon>Spermatophyta</taxon>
        <taxon>Magnoliopsida</taxon>
        <taxon>Liliopsida</taxon>
        <taxon>Poales</taxon>
        <taxon>Poaceae</taxon>
        <taxon>PACMAD clade</taxon>
        <taxon>Chloridoideae</taxon>
        <taxon>Eragrostideae</taxon>
        <taxon>Eragrostidinae</taxon>
        <taxon>Eragrostis</taxon>
    </lineage>
</organism>
<sequence>MKPSLCNSPQACKEYFAKALFVVGEFGWNDYGFMLLAGKSVDEIRSHTPSSRRKDLCSNRETHKRRRQDGGRVRAHSNGVRDGEPGPIRKPKRGRLRADTGCLKDLNSMSRDHNLQLRRALAQLNGRYPGARIIYADFYTPIIDFSLTPPALRIQRDGRRLEMLLRRRRREVQFQFHRSMRNASASACSDPSKYVNWDGIHLTEAANRHIADGWLNGTYAHPPITEQQKQYARFSIGGSGNGPRSHAMAMSLYAAPMR</sequence>
<dbReference type="Gene3D" id="3.40.50.1110">
    <property type="entry name" value="SGNH hydrolase"/>
    <property type="match status" value="1"/>
</dbReference>
<protein>
    <recommendedName>
        <fullName evidence="6">GDSL esterase/lipase</fullName>
    </recommendedName>
</protein>
<dbReference type="PANTHER" id="PTHR22835:SF559">
    <property type="entry name" value="OS01G0215500 PROTEIN"/>
    <property type="match status" value="1"/>
</dbReference>
<evidence type="ECO:0000256" key="2">
    <source>
        <dbReference type="ARBA" id="ARBA00023180"/>
    </source>
</evidence>
<comment type="similarity">
    <text evidence="1">Belongs to the 'GDSL' lipolytic enzyme family.</text>
</comment>
<evidence type="ECO:0000313" key="5">
    <source>
        <dbReference type="Proteomes" id="UP000324897"/>
    </source>
</evidence>
<reference evidence="4 5" key="1">
    <citation type="journal article" date="2019" name="Sci. Rep.">
        <title>A high-quality genome of Eragrostis curvula grass provides insights into Poaceae evolution and supports new strategies to enhance forage quality.</title>
        <authorList>
            <person name="Carballo J."/>
            <person name="Santos B.A.C.M."/>
            <person name="Zappacosta D."/>
            <person name="Garbus I."/>
            <person name="Selva J.P."/>
            <person name="Gallo C.A."/>
            <person name="Diaz A."/>
            <person name="Albertini E."/>
            <person name="Caccamo M."/>
            <person name="Echenique V."/>
        </authorList>
    </citation>
    <scope>NUCLEOTIDE SEQUENCE [LARGE SCALE GENOMIC DNA]</scope>
    <source>
        <strain evidence="5">cv. Victoria</strain>
        <tissue evidence="4">Leaf</tissue>
    </source>
</reference>
<dbReference type="Pfam" id="PF00657">
    <property type="entry name" value="Lipase_GDSL"/>
    <property type="match status" value="1"/>
</dbReference>
<dbReference type="GO" id="GO:0016788">
    <property type="term" value="F:hydrolase activity, acting on ester bonds"/>
    <property type="evidence" value="ECO:0007669"/>
    <property type="project" value="InterPro"/>
</dbReference>
<evidence type="ECO:0000256" key="1">
    <source>
        <dbReference type="ARBA" id="ARBA00008668"/>
    </source>
</evidence>
<keyword evidence="2" id="KW-0325">Glycoprotein</keyword>
<dbReference type="InterPro" id="IPR036514">
    <property type="entry name" value="SGNH_hydro_sf"/>
</dbReference>
<proteinExistence type="inferred from homology"/>
<dbReference type="Gramene" id="TVU22884">
    <property type="protein sequence ID" value="TVU22884"/>
    <property type="gene ID" value="EJB05_32605"/>
</dbReference>
<dbReference type="InterPro" id="IPR001087">
    <property type="entry name" value="GDSL"/>
</dbReference>
<dbReference type="Proteomes" id="UP000324897">
    <property type="component" value="Unassembled WGS sequence"/>
</dbReference>
<comment type="caution">
    <text evidence="4">The sequence shown here is derived from an EMBL/GenBank/DDBJ whole genome shotgun (WGS) entry which is preliminary data.</text>
</comment>
<dbReference type="EMBL" id="RWGY01000026">
    <property type="protein sequence ID" value="TVU22884.1"/>
    <property type="molecule type" value="Genomic_DNA"/>
</dbReference>
<feature type="compositionally biased region" description="Basic and acidic residues" evidence="3">
    <location>
        <begin position="44"/>
        <end position="61"/>
    </location>
</feature>
<accession>A0A5J9UHH3</accession>
<gene>
    <name evidence="4" type="ORF">EJB05_32605</name>
</gene>